<reference evidence="2 3" key="1">
    <citation type="journal article" date="2016" name="Genome Biol. Evol.">
        <title>Divergent and convergent evolution of fungal pathogenicity.</title>
        <authorList>
            <person name="Shang Y."/>
            <person name="Xiao G."/>
            <person name="Zheng P."/>
            <person name="Cen K."/>
            <person name="Zhan S."/>
            <person name="Wang C."/>
        </authorList>
    </citation>
    <scope>NUCLEOTIDE SEQUENCE [LARGE SCALE GENOMIC DNA]</scope>
    <source>
        <strain evidence="2 3">RCEF 1005</strain>
    </source>
</reference>
<evidence type="ECO:0000256" key="1">
    <source>
        <dbReference type="SAM" id="MobiDB-lite"/>
    </source>
</evidence>
<evidence type="ECO:0008006" key="4">
    <source>
        <dbReference type="Google" id="ProtNLM"/>
    </source>
</evidence>
<feature type="compositionally biased region" description="Polar residues" evidence="1">
    <location>
        <begin position="248"/>
        <end position="259"/>
    </location>
</feature>
<dbReference type="OrthoDB" id="5222339at2759"/>
<comment type="caution">
    <text evidence="2">The sequence shown here is derived from an EMBL/GenBank/DDBJ whole genome shotgun (WGS) entry which is preliminary data.</text>
</comment>
<sequence length="431" mass="46656">MMPPVAAVTLSELIPIPWASIRSWLDSAEQAQASAARGTTTLTQPQLLALSHLVPFCAEPCVLPKDDHVGKLMRMSTSSVTAAENMAIPPTKGVRCANDKAACRPSEFAQGNRLDQPTFRMSDPVDVPHKGALQLRWHCECVLPWCGERFPTTKEGAQPALFPNKKDAKQYAAVQAMAFLTGMTKELATTLPTPREPSPPPPPPKHQQTSQLPPQRLPPPQPAPQPQQRPEKQSQPLPPSHPAPRPQQEPQLLPTSNRPVTPPPPAASVPHIAAAAPSTPPSLGGSRPKRPLDSSDEHSSHRDSPLKQRQHPPSSTPSPEPAPAAGVPFVSPQGGRGGDAAAEQQRLIDAIRRLSSRLGVAQPQYRLTQNPPNFFSGHAEFPPASRVPEDVAVVRDVLGKRQARIQIATKVLAWMEREEARRTAQTDALLQ</sequence>
<feature type="compositionally biased region" description="Low complexity" evidence="1">
    <location>
        <begin position="268"/>
        <end position="277"/>
    </location>
</feature>
<name>A0A168F4T3_CORDF</name>
<dbReference type="CDD" id="cd00048">
    <property type="entry name" value="DSRM_SF"/>
    <property type="match status" value="1"/>
</dbReference>
<proteinExistence type="predicted"/>
<evidence type="ECO:0000313" key="2">
    <source>
        <dbReference type="EMBL" id="OAA74666.1"/>
    </source>
</evidence>
<feature type="compositionally biased region" description="Pro residues" evidence="1">
    <location>
        <begin position="215"/>
        <end position="227"/>
    </location>
</feature>
<dbReference type="SUPFAM" id="SSF54768">
    <property type="entry name" value="dsRNA-binding domain-like"/>
    <property type="match status" value="1"/>
</dbReference>
<gene>
    <name evidence="2" type="ORF">LEL_08247</name>
</gene>
<dbReference type="Proteomes" id="UP000076881">
    <property type="component" value="Unassembled WGS sequence"/>
</dbReference>
<feature type="compositionally biased region" description="Pro residues" evidence="1">
    <location>
        <begin position="236"/>
        <end position="247"/>
    </location>
</feature>
<dbReference type="EMBL" id="AZHF01000006">
    <property type="protein sequence ID" value="OAA74666.1"/>
    <property type="molecule type" value="Genomic_DNA"/>
</dbReference>
<protein>
    <recommendedName>
        <fullName evidence="4">DRBM domain-containing protein</fullName>
    </recommendedName>
</protein>
<evidence type="ECO:0000313" key="3">
    <source>
        <dbReference type="Proteomes" id="UP000076881"/>
    </source>
</evidence>
<feature type="compositionally biased region" description="Basic and acidic residues" evidence="1">
    <location>
        <begin position="290"/>
        <end position="306"/>
    </location>
</feature>
<keyword evidence="3" id="KW-1185">Reference proteome</keyword>
<organism evidence="2 3">
    <name type="scientific">Akanthomyces lecanii RCEF 1005</name>
    <dbReference type="NCBI Taxonomy" id="1081108"/>
    <lineage>
        <taxon>Eukaryota</taxon>
        <taxon>Fungi</taxon>
        <taxon>Dikarya</taxon>
        <taxon>Ascomycota</taxon>
        <taxon>Pezizomycotina</taxon>
        <taxon>Sordariomycetes</taxon>
        <taxon>Hypocreomycetidae</taxon>
        <taxon>Hypocreales</taxon>
        <taxon>Cordycipitaceae</taxon>
        <taxon>Akanthomyces</taxon>
        <taxon>Cordyceps confragosa</taxon>
    </lineage>
</organism>
<dbReference type="STRING" id="1081108.A0A168F4T3"/>
<feature type="compositionally biased region" description="Pro residues" evidence="1">
    <location>
        <begin position="194"/>
        <end position="205"/>
    </location>
</feature>
<feature type="region of interest" description="Disordered" evidence="1">
    <location>
        <begin position="189"/>
        <end position="344"/>
    </location>
</feature>
<dbReference type="AlphaFoldDB" id="A0A168F4T3"/>
<accession>A0A168F4T3</accession>